<sequence>MNWQQRDLKEYNRSDFNEYFAKISQF</sequence>
<keyword evidence="3" id="KW-1185">Reference proteome</keyword>
<dbReference type="EnsemblPlants" id="Pp3c2_27960V3.1">
    <property type="protein sequence ID" value="Pp3c2_27960V3.1"/>
    <property type="gene ID" value="Pp3c2_27960"/>
</dbReference>
<dbReference type="Gramene" id="Pp3c2_27960V3.1">
    <property type="protein sequence ID" value="Pp3c2_27960V3.1"/>
    <property type="gene ID" value="Pp3c2_27960"/>
</dbReference>
<organism evidence="1">
    <name type="scientific">Physcomitrium patens</name>
    <name type="common">Spreading-leaved earth moss</name>
    <name type="synonym">Physcomitrella patens</name>
    <dbReference type="NCBI Taxonomy" id="3218"/>
    <lineage>
        <taxon>Eukaryota</taxon>
        <taxon>Viridiplantae</taxon>
        <taxon>Streptophyta</taxon>
        <taxon>Embryophyta</taxon>
        <taxon>Bryophyta</taxon>
        <taxon>Bryophytina</taxon>
        <taxon>Bryopsida</taxon>
        <taxon>Funariidae</taxon>
        <taxon>Funariales</taxon>
        <taxon>Funariaceae</taxon>
        <taxon>Physcomitrium</taxon>
    </lineage>
</organism>
<evidence type="ECO:0000313" key="1">
    <source>
        <dbReference type="EMBL" id="PNR60498.1"/>
    </source>
</evidence>
<protein>
    <submittedName>
        <fullName evidence="1 2">Uncharacterized protein</fullName>
    </submittedName>
</protein>
<dbReference type="InParanoid" id="A0A2K1L395"/>
<name>A0A2K1L395_PHYPA</name>
<dbReference type="Proteomes" id="UP000006727">
    <property type="component" value="Chromosome 2"/>
</dbReference>
<reference evidence="2" key="3">
    <citation type="submission" date="2020-12" db="UniProtKB">
        <authorList>
            <consortium name="EnsemblPlants"/>
        </authorList>
    </citation>
    <scope>IDENTIFICATION</scope>
</reference>
<reference evidence="1 3" key="1">
    <citation type="journal article" date="2008" name="Science">
        <title>The Physcomitrella genome reveals evolutionary insights into the conquest of land by plants.</title>
        <authorList>
            <person name="Rensing S."/>
            <person name="Lang D."/>
            <person name="Zimmer A."/>
            <person name="Terry A."/>
            <person name="Salamov A."/>
            <person name="Shapiro H."/>
            <person name="Nishiyama T."/>
            <person name="Perroud P.-F."/>
            <person name="Lindquist E."/>
            <person name="Kamisugi Y."/>
            <person name="Tanahashi T."/>
            <person name="Sakakibara K."/>
            <person name="Fujita T."/>
            <person name="Oishi K."/>
            <person name="Shin-I T."/>
            <person name="Kuroki Y."/>
            <person name="Toyoda A."/>
            <person name="Suzuki Y."/>
            <person name="Hashimoto A."/>
            <person name="Yamaguchi K."/>
            <person name="Sugano A."/>
            <person name="Kohara Y."/>
            <person name="Fujiyama A."/>
            <person name="Anterola A."/>
            <person name="Aoki S."/>
            <person name="Ashton N."/>
            <person name="Barbazuk W.B."/>
            <person name="Barker E."/>
            <person name="Bennetzen J."/>
            <person name="Bezanilla M."/>
            <person name="Blankenship R."/>
            <person name="Cho S.H."/>
            <person name="Dutcher S."/>
            <person name="Estelle M."/>
            <person name="Fawcett J.A."/>
            <person name="Gundlach H."/>
            <person name="Hanada K."/>
            <person name="Heyl A."/>
            <person name="Hicks K.A."/>
            <person name="Hugh J."/>
            <person name="Lohr M."/>
            <person name="Mayer K."/>
            <person name="Melkozernov A."/>
            <person name="Murata T."/>
            <person name="Nelson D."/>
            <person name="Pils B."/>
            <person name="Prigge M."/>
            <person name="Reiss B."/>
            <person name="Renner T."/>
            <person name="Rombauts S."/>
            <person name="Rushton P."/>
            <person name="Sanderfoot A."/>
            <person name="Schween G."/>
            <person name="Shiu S.-H."/>
            <person name="Stueber K."/>
            <person name="Theodoulou F.L."/>
            <person name="Tu H."/>
            <person name="Van de Peer Y."/>
            <person name="Verrier P.J."/>
            <person name="Waters E."/>
            <person name="Wood A."/>
            <person name="Yang L."/>
            <person name="Cove D."/>
            <person name="Cuming A."/>
            <person name="Hasebe M."/>
            <person name="Lucas S."/>
            <person name="Mishler D.B."/>
            <person name="Reski R."/>
            <person name="Grigoriev I."/>
            <person name="Quatrano R.S."/>
            <person name="Boore J.L."/>
        </authorList>
    </citation>
    <scope>NUCLEOTIDE SEQUENCE [LARGE SCALE GENOMIC DNA]</scope>
    <source>
        <strain evidence="2 3">cv. Gransden 2004</strain>
    </source>
</reference>
<dbReference type="EMBL" id="ABEU02000002">
    <property type="protein sequence ID" value="PNR60498.1"/>
    <property type="molecule type" value="Genomic_DNA"/>
</dbReference>
<proteinExistence type="predicted"/>
<evidence type="ECO:0000313" key="3">
    <source>
        <dbReference type="Proteomes" id="UP000006727"/>
    </source>
</evidence>
<accession>A0A2K1L395</accession>
<gene>
    <name evidence="1" type="ORF">PHYPA_003291</name>
</gene>
<reference evidence="1 3" key="2">
    <citation type="journal article" date="2018" name="Plant J.">
        <title>The Physcomitrella patens chromosome-scale assembly reveals moss genome structure and evolution.</title>
        <authorList>
            <person name="Lang D."/>
            <person name="Ullrich K.K."/>
            <person name="Murat F."/>
            <person name="Fuchs J."/>
            <person name="Jenkins J."/>
            <person name="Haas F.B."/>
            <person name="Piednoel M."/>
            <person name="Gundlach H."/>
            <person name="Van Bel M."/>
            <person name="Meyberg R."/>
            <person name="Vives C."/>
            <person name="Morata J."/>
            <person name="Symeonidi A."/>
            <person name="Hiss M."/>
            <person name="Muchero W."/>
            <person name="Kamisugi Y."/>
            <person name="Saleh O."/>
            <person name="Blanc G."/>
            <person name="Decker E.L."/>
            <person name="van Gessel N."/>
            <person name="Grimwood J."/>
            <person name="Hayes R.D."/>
            <person name="Graham S.W."/>
            <person name="Gunter L.E."/>
            <person name="McDaniel S.F."/>
            <person name="Hoernstein S.N.W."/>
            <person name="Larsson A."/>
            <person name="Li F.W."/>
            <person name="Perroud P.F."/>
            <person name="Phillips J."/>
            <person name="Ranjan P."/>
            <person name="Rokshar D.S."/>
            <person name="Rothfels C.J."/>
            <person name="Schneider L."/>
            <person name="Shu S."/>
            <person name="Stevenson D.W."/>
            <person name="Thummler F."/>
            <person name="Tillich M."/>
            <person name="Villarreal Aguilar J.C."/>
            <person name="Widiez T."/>
            <person name="Wong G.K."/>
            <person name="Wymore A."/>
            <person name="Zhang Y."/>
            <person name="Zimmer A.D."/>
            <person name="Quatrano R.S."/>
            <person name="Mayer K.F.X."/>
            <person name="Goodstein D."/>
            <person name="Casacuberta J.M."/>
            <person name="Vandepoele K."/>
            <person name="Reski R."/>
            <person name="Cuming A.C."/>
            <person name="Tuskan G.A."/>
            <person name="Maumus F."/>
            <person name="Salse J."/>
            <person name="Schmutz J."/>
            <person name="Rensing S.A."/>
        </authorList>
    </citation>
    <scope>NUCLEOTIDE SEQUENCE [LARGE SCALE GENOMIC DNA]</scope>
    <source>
        <strain evidence="2 3">cv. Gransden 2004</strain>
    </source>
</reference>
<evidence type="ECO:0000313" key="2">
    <source>
        <dbReference type="EnsemblPlants" id="Pp3c2_27960V3.1"/>
    </source>
</evidence>
<dbReference type="AlphaFoldDB" id="A0A2K1L395"/>